<dbReference type="PROSITE" id="PS00211">
    <property type="entry name" value="ABC_TRANSPORTER_1"/>
    <property type="match status" value="2"/>
</dbReference>
<dbReference type="PROSITE" id="PS50893">
    <property type="entry name" value="ABC_TRANSPORTER_2"/>
    <property type="match status" value="2"/>
</dbReference>
<dbReference type="InterPro" id="IPR027417">
    <property type="entry name" value="P-loop_NTPase"/>
</dbReference>
<accession>A0ABQ5VR28</accession>
<evidence type="ECO:0000256" key="4">
    <source>
        <dbReference type="ARBA" id="ARBA00022475"/>
    </source>
</evidence>
<evidence type="ECO:0000256" key="9">
    <source>
        <dbReference type="ARBA" id="ARBA00023136"/>
    </source>
</evidence>
<evidence type="ECO:0000256" key="6">
    <source>
        <dbReference type="ARBA" id="ARBA00022741"/>
    </source>
</evidence>
<feature type="domain" description="ABC transporter" evidence="10">
    <location>
        <begin position="9"/>
        <end position="257"/>
    </location>
</feature>
<dbReference type="RefSeq" id="WP_284376798.1">
    <property type="nucleotide sequence ID" value="NZ_BSNL01000024.1"/>
</dbReference>
<proteinExistence type="inferred from homology"/>
<evidence type="ECO:0000256" key="2">
    <source>
        <dbReference type="ARBA" id="ARBA00005417"/>
    </source>
</evidence>
<evidence type="ECO:0000256" key="1">
    <source>
        <dbReference type="ARBA" id="ARBA00004417"/>
    </source>
</evidence>
<keyword evidence="12" id="KW-1185">Reference proteome</keyword>
<dbReference type="CDD" id="cd03257">
    <property type="entry name" value="ABC_NikE_OppD_transporters"/>
    <property type="match status" value="2"/>
</dbReference>
<dbReference type="NCBIfam" id="NF008453">
    <property type="entry name" value="PRK11308.1"/>
    <property type="match status" value="2"/>
</dbReference>
<keyword evidence="8" id="KW-1278">Translocase</keyword>
<keyword evidence="6" id="KW-0547">Nucleotide-binding</keyword>
<dbReference type="InterPro" id="IPR003439">
    <property type="entry name" value="ABC_transporter-like_ATP-bd"/>
</dbReference>
<dbReference type="EMBL" id="BSNL01000024">
    <property type="protein sequence ID" value="GLQ29409.1"/>
    <property type="molecule type" value="Genomic_DNA"/>
</dbReference>
<feature type="domain" description="ABC transporter" evidence="10">
    <location>
        <begin position="277"/>
        <end position="527"/>
    </location>
</feature>
<keyword evidence="4" id="KW-1003">Cell membrane</keyword>
<dbReference type="Proteomes" id="UP001161388">
    <property type="component" value="Unassembled WGS sequence"/>
</dbReference>
<name>A0ABQ5VR28_9RHOB</name>
<dbReference type="NCBIfam" id="NF007739">
    <property type="entry name" value="PRK10419.1"/>
    <property type="match status" value="2"/>
</dbReference>
<dbReference type="Gene3D" id="3.40.50.300">
    <property type="entry name" value="P-loop containing nucleotide triphosphate hydrolases"/>
    <property type="match status" value="2"/>
</dbReference>
<evidence type="ECO:0000256" key="5">
    <source>
        <dbReference type="ARBA" id="ARBA00022519"/>
    </source>
</evidence>
<evidence type="ECO:0000313" key="11">
    <source>
        <dbReference type="EMBL" id="GLQ29409.1"/>
    </source>
</evidence>
<evidence type="ECO:0000256" key="3">
    <source>
        <dbReference type="ARBA" id="ARBA00022448"/>
    </source>
</evidence>
<dbReference type="Pfam" id="PF00005">
    <property type="entry name" value="ABC_tran"/>
    <property type="match status" value="2"/>
</dbReference>
<dbReference type="GO" id="GO:0005524">
    <property type="term" value="F:ATP binding"/>
    <property type="evidence" value="ECO:0007669"/>
    <property type="project" value="UniProtKB-KW"/>
</dbReference>
<comment type="subcellular location">
    <subcellularLocation>
        <location evidence="1">Cell inner membrane</location>
        <topology evidence="1">Peripheral membrane protein</topology>
    </subcellularLocation>
</comment>
<keyword evidence="9" id="KW-0472">Membrane</keyword>
<dbReference type="SUPFAM" id="SSF52540">
    <property type="entry name" value="P-loop containing nucleoside triphosphate hydrolases"/>
    <property type="match status" value="2"/>
</dbReference>
<evidence type="ECO:0000259" key="10">
    <source>
        <dbReference type="PROSITE" id="PS50893"/>
    </source>
</evidence>
<evidence type="ECO:0000256" key="8">
    <source>
        <dbReference type="ARBA" id="ARBA00022967"/>
    </source>
</evidence>
<dbReference type="Pfam" id="PF08352">
    <property type="entry name" value="oligo_HPY"/>
    <property type="match status" value="1"/>
</dbReference>
<dbReference type="InterPro" id="IPR013563">
    <property type="entry name" value="Oligopep_ABC_C"/>
</dbReference>
<dbReference type="InterPro" id="IPR050388">
    <property type="entry name" value="ABC_Ni/Peptide_Import"/>
</dbReference>
<dbReference type="SMART" id="SM00382">
    <property type="entry name" value="AAA"/>
    <property type="match status" value="2"/>
</dbReference>
<sequence length="557" mass="61054">MNNTSTPVCRIKNLSVAIGRSNQTVVEAVNLSIAQGEFHAIVGESGSGKTMLARSVLGLLPPGGRVAQGEIQFDGQDIARLPAAALRKIRGNQIGMIFQDPLSSLNPALRIGQQMTEALRLHSGTDKATARDKAAKFLDRVGIPNPQRALDQYPHEFSGGMRQRIMIASTLLPGPRLLIADEPTTALDTIVQANVMEILKEVTAEFGVSVLFISHDLGLVAHRADTVTVMDKARVIEQGSFEEVLFNPQHDKTKALLAAVPQGTAKPENNTQREILLKVRDAVVEFRTWGKLPWQTAPATRALDHVSFDLHRGETLAIIGASGSGKTTLGRTILGLTPLNAGEIRLGDTVISGLKRTEHRQKTRGIQIVFQDPIGALDPRMRVLELVAESLRHSPDLSRKDKLRRSHQALEDCGLEAELHHRLPHQLSGGQRQRVAIARALVARPDIIVLDEPVSALDVTVQEQVLHLLDRLKTQHGLSYIFISHDIGVVEDIADRVIIMVDGKIVEQGSAHKVFNGPEHPFTHRLLSVLPELREVDGRFQLVYRNTDAQSKGEKIG</sequence>
<evidence type="ECO:0000313" key="12">
    <source>
        <dbReference type="Proteomes" id="UP001161388"/>
    </source>
</evidence>
<gene>
    <name evidence="11" type="ORF">GCM10007927_42130</name>
</gene>
<reference evidence="11" key="2">
    <citation type="submission" date="2023-01" db="EMBL/GenBank/DDBJ databases">
        <title>Draft genome sequence of Sulfitobacter pacificus strain NBRC 109915.</title>
        <authorList>
            <person name="Sun Q."/>
            <person name="Mori K."/>
        </authorList>
    </citation>
    <scope>NUCLEOTIDE SEQUENCE</scope>
    <source>
        <strain evidence="11">NBRC 109915</strain>
    </source>
</reference>
<keyword evidence="3" id="KW-0813">Transport</keyword>
<evidence type="ECO:0000256" key="7">
    <source>
        <dbReference type="ARBA" id="ARBA00022840"/>
    </source>
</evidence>
<dbReference type="PANTHER" id="PTHR43297:SF14">
    <property type="entry name" value="ATPASE AAA-TYPE CORE DOMAIN-CONTAINING PROTEIN"/>
    <property type="match status" value="1"/>
</dbReference>
<reference evidence="11" key="1">
    <citation type="journal article" date="2014" name="Int. J. Syst. Evol. Microbiol.">
        <title>Complete genome of a new Firmicutes species belonging to the dominant human colonic microbiota ('Ruminococcus bicirculans') reveals two chromosomes and a selective capacity to utilize plant glucans.</title>
        <authorList>
            <consortium name="NISC Comparative Sequencing Program"/>
            <person name="Wegmann U."/>
            <person name="Louis P."/>
            <person name="Goesmann A."/>
            <person name="Henrissat B."/>
            <person name="Duncan S.H."/>
            <person name="Flint H.J."/>
        </authorList>
    </citation>
    <scope>NUCLEOTIDE SEQUENCE</scope>
    <source>
        <strain evidence="11">NBRC 109915</strain>
    </source>
</reference>
<organism evidence="11 12">
    <name type="scientific">Sulfitobacter pacificus</name>
    <dbReference type="NCBI Taxonomy" id="1499314"/>
    <lineage>
        <taxon>Bacteria</taxon>
        <taxon>Pseudomonadati</taxon>
        <taxon>Pseudomonadota</taxon>
        <taxon>Alphaproteobacteria</taxon>
        <taxon>Rhodobacterales</taxon>
        <taxon>Roseobacteraceae</taxon>
        <taxon>Sulfitobacter</taxon>
    </lineage>
</organism>
<dbReference type="InterPro" id="IPR017871">
    <property type="entry name" value="ABC_transporter-like_CS"/>
</dbReference>
<keyword evidence="5" id="KW-0997">Cell inner membrane</keyword>
<dbReference type="PANTHER" id="PTHR43297">
    <property type="entry name" value="OLIGOPEPTIDE TRANSPORT ATP-BINDING PROTEIN APPD"/>
    <property type="match status" value="1"/>
</dbReference>
<comment type="caution">
    <text evidence="11">The sequence shown here is derived from an EMBL/GenBank/DDBJ whole genome shotgun (WGS) entry which is preliminary data.</text>
</comment>
<protein>
    <submittedName>
        <fullName evidence="11">Peptide ABC transporter ATP-binding protein</fullName>
    </submittedName>
</protein>
<comment type="similarity">
    <text evidence="2">Belongs to the ABC transporter superfamily.</text>
</comment>
<keyword evidence="7 11" id="KW-0067">ATP-binding</keyword>
<dbReference type="InterPro" id="IPR003593">
    <property type="entry name" value="AAA+_ATPase"/>
</dbReference>